<dbReference type="AlphaFoldDB" id="A0A238FCG0"/>
<dbReference type="FunFam" id="3.30.200.20:FF:000109">
    <property type="entry name" value="Non-specific serine/threonine protein kinase"/>
    <property type="match status" value="1"/>
</dbReference>
<dbReference type="GO" id="GO:0005524">
    <property type="term" value="F:ATP binding"/>
    <property type="evidence" value="ECO:0007669"/>
    <property type="project" value="UniProtKB-UniRule"/>
</dbReference>
<dbReference type="SMART" id="SM00133">
    <property type="entry name" value="S_TK_X"/>
    <property type="match status" value="1"/>
</dbReference>
<dbReference type="EMBL" id="FMSP01000007">
    <property type="protein sequence ID" value="SCV71510.1"/>
    <property type="molecule type" value="Genomic_DNA"/>
</dbReference>
<dbReference type="InterPro" id="IPR017441">
    <property type="entry name" value="Protein_kinase_ATP_BS"/>
</dbReference>
<dbReference type="Proteomes" id="UP000198372">
    <property type="component" value="Unassembled WGS sequence"/>
</dbReference>
<dbReference type="InterPro" id="IPR011009">
    <property type="entry name" value="Kinase-like_dom_sf"/>
</dbReference>
<sequence>MSQFGSQQRVLTPNGTRPVELTAASLAAHSTPSSASSPPRLKENSHRHSIAAPTKLNISTTMINTVANNVGANTIVQPQIYRHPNSPTPTYISSQLSGSTSPSKGLEAKSSHSSSSSSSGGALSPLPSPGLYTRSPVLGSTPGFENQNRYHRPAGAGHSTEPTMTQLLHEQPTGVAHYSSRAYDRDSNMANATGVVSWRKGQGFKEWEKARLQSTEVKRKADVAQLYFYDHYFDLLTYLHARKQRLAAFKDSVAKRQLNPVQEQAEWTSYTGRERVLLRKRRTKLKLDQFHIVTQVGQGGYGEVYLARHKETNQVVALKKMRKKTLLKMDEIRHVLTERDILASTNSPWLVRLLYAFQDPTFVYLAMDFIAGGDFRTLLNNSGVLKEEHARFYIAEMFCAVDQLHKLGYIHRDLKPEVSRRRFVAHLFLPTVTDRPSVFQNFLIDPSGHIKLTDFGLAAGALNPGKIENMKHKLDEVKDTEVIYRTTVEMKSIYKSIRMADPRYADSVVGSPDYMAIETLRGHSYSFSVDYWSLGCILFEFLAGFPPFSGATAEETWANLKNWSRCLRRPQYDRPEDRIFNLSDVGWSAITALIAHKDRRLSTLDEVKRHPFFHGLEWDRLRDRKAPFVPALDSEVDAGYFDDFSNEADMAKYAEVREKQRNVDRVREKEETFGRGVFVGFTFKAKRDEVVDLVAHAQVDDDDETLQTLF</sequence>
<keyword evidence="3" id="KW-0597">Phosphoprotein</keyword>
<keyword evidence="7 10" id="KW-0067">ATP-binding</keyword>
<feature type="compositionally biased region" description="Low complexity" evidence="11">
    <location>
        <begin position="111"/>
        <end position="131"/>
    </location>
</feature>
<dbReference type="InterPro" id="IPR000961">
    <property type="entry name" value="AGC-kinase_C"/>
</dbReference>
<dbReference type="PROSITE" id="PS00107">
    <property type="entry name" value="PROTEIN_KINASE_ATP"/>
    <property type="match status" value="1"/>
</dbReference>
<dbReference type="InterPro" id="IPR050236">
    <property type="entry name" value="Ser_Thr_kinase_AGC"/>
</dbReference>
<dbReference type="GO" id="GO:0004674">
    <property type="term" value="F:protein serine/threonine kinase activity"/>
    <property type="evidence" value="ECO:0007669"/>
    <property type="project" value="UniProtKB-KW"/>
</dbReference>
<dbReference type="FunFam" id="1.10.510.10:FF:000319">
    <property type="entry name" value="Non-specific serine/threonine protein kinase"/>
    <property type="match status" value="1"/>
</dbReference>
<dbReference type="InterPro" id="IPR000719">
    <property type="entry name" value="Prot_kinase_dom"/>
</dbReference>
<gene>
    <name evidence="14" type="ORF">BQ2448_3098</name>
</gene>
<keyword evidence="4" id="KW-0808">Transferase</keyword>
<evidence type="ECO:0000256" key="5">
    <source>
        <dbReference type="ARBA" id="ARBA00022741"/>
    </source>
</evidence>
<evidence type="ECO:0000256" key="9">
    <source>
        <dbReference type="ARBA" id="ARBA00048679"/>
    </source>
</evidence>
<protein>
    <recommendedName>
        <fullName evidence="1">non-specific serine/threonine protein kinase</fullName>
        <ecNumber evidence="1">2.7.11.1</ecNumber>
    </recommendedName>
</protein>
<keyword evidence="6" id="KW-0418">Kinase</keyword>
<comment type="catalytic activity">
    <reaction evidence="9">
        <text>L-seryl-[protein] + ATP = O-phospho-L-seryl-[protein] + ADP + H(+)</text>
        <dbReference type="Rhea" id="RHEA:17989"/>
        <dbReference type="Rhea" id="RHEA-COMP:9863"/>
        <dbReference type="Rhea" id="RHEA-COMP:11604"/>
        <dbReference type="ChEBI" id="CHEBI:15378"/>
        <dbReference type="ChEBI" id="CHEBI:29999"/>
        <dbReference type="ChEBI" id="CHEBI:30616"/>
        <dbReference type="ChEBI" id="CHEBI:83421"/>
        <dbReference type="ChEBI" id="CHEBI:456216"/>
        <dbReference type="EC" id="2.7.11.1"/>
    </reaction>
</comment>
<dbReference type="GO" id="GO:0005816">
    <property type="term" value="C:spindle pole body"/>
    <property type="evidence" value="ECO:0007669"/>
    <property type="project" value="TreeGrafter"/>
</dbReference>
<comment type="catalytic activity">
    <reaction evidence="8">
        <text>L-threonyl-[protein] + ATP = O-phospho-L-threonyl-[protein] + ADP + H(+)</text>
        <dbReference type="Rhea" id="RHEA:46608"/>
        <dbReference type="Rhea" id="RHEA-COMP:11060"/>
        <dbReference type="Rhea" id="RHEA-COMP:11605"/>
        <dbReference type="ChEBI" id="CHEBI:15378"/>
        <dbReference type="ChEBI" id="CHEBI:30013"/>
        <dbReference type="ChEBI" id="CHEBI:30616"/>
        <dbReference type="ChEBI" id="CHEBI:61977"/>
        <dbReference type="ChEBI" id="CHEBI:456216"/>
        <dbReference type="EC" id="2.7.11.1"/>
    </reaction>
</comment>
<accession>A0A238FCG0</accession>
<dbReference type="Pfam" id="PF00069">
    <property type="entry name" value="Pkinase"/>
    <property type="match status" value="2"/>
</dbReference>
<feature type="region of interest" description="Disordered" evidence="11">
    <location>
        <begin position="80"/>
        <end position="161"/>
    </location>
</feature>
<evidence type="ECO:0000256" key="2">
    <source>
        <dbReference type="ARBA" id="ARBA00022527"/>
    </source>
</evidence>
<dbReference type="GO" id="GO:0035556">
    <property type="term" value="P:intracellular signal transduction"/>
    <property type="evidence" value="ECO:0007669"/>
    <property type="project" value="TreeGrafter"/>
</dbReference>
<evidence type="ECO:0000256" key="7">
    <source>
        <dbReference type="ARBA" id="ARBA00022840"/>
    </source>
</evidence>
<evidence type="ECO:0000256" key="11">
    <source>
        <dbReference type="SAM" id="MobiDB-lite"/>
    </source>
</evidence>
<evidence type="ECO:0000256" key="4">
    <source>
        <dbReference type="ARBA" id="ARBA00022679"/>
    </source>
</evidence>
<dbReference type="Pfam" id="PF00433">
    <property type="entry name" value="Pkinase_C"/>
    <property type="match status" value="1"/>
</dbReference>
<dbReference type="PANTHER" id="PTHR24356:SF417">
    <property type="entry name" value="CELL CYCLE PROTEIN KINASE DBF2-RELATED"/>
    <property type="match status" value="1"/>
</dbReference>
<dbReference type="EC" id="2.7.11.1" evidence="1"/>
<evidence type="ECO:0000256" key="8">
    <source>
        <dbReference type="ARBA" id="ARBA00047899"/>
    </source>
</evidence>
<dbReference type="InterPro" id="IPR017892">
    <property type="entry name" value="Pkinase_C"/>
</dbReference>
<evidence type="ECO:0000259" key="13">
    <source>
        <dbReference type="PROSITE" id="PS51285"/>
    </source>
</evidence>
<name>A0A238FCG0_9BASI</name>
<feature type="domain" description="AGC-kinase C-terminal" evidence="13">
    <location>
        <begin position="614"/>
        <end position="693"/>
    </location>
</feature>
<feature type="compositionally biased region" description="Low complexity" evidence="11">
    <location>
        <begin position="26"/>
        <end position="39"/>
    </location>
</feature>
<dbReference type="PROSITE" id="PS50011">
    <property type="entry name" value="PROTEIN_KINASE_DOM"/>
    <property type="match status" value="1"/>
</dbReference>
<keyword evidence="5 10" id="KW-0547">Nucleotide-binding</keyword>
<evidence type="ECO:0000256" key="3">
    <source>
        <dbReference type="ARBA" id="ARBA00022553"/>
    </source>
</evidence>
<reference evidence="15" key="1">
    <citation type="submission" date="2016-09" db="EMBL/GenBank/DDBJ databases">
        <authorList>
            <person name="Jeantristanb JTB J.-T."/>
            <person name="Ricardo R."/>
        </authorList>
    </citation>
    <scope>NUCLEOTIDE SEQUENCE [LARGE SCALE GENOMIC DNA]</scope>
</reference>
<evidence type="ECO:0000259" key="12">
    <source>
        <dbReference type="PROSITE" id="PS50011"/>
    </source>
</evidence>
<evidence type="ECO:0000313" key="14">
    <source>
        <dbReference type="EMBL" id="SCV71510.1"/>
    </source>
</evidence>
<dbReference type="PROSITE" id="PS51285">
    <property type="entry name" value="AGC_KINASE_CTER"/>
    <property type="match status" value="1"/>
</dbReference>
<dbReference type="PANTHER" id="PTHR24356">
    <property type="entry name" value="SERINE/THREONINE-PROTEIN KINASE"/>
    <property type="match status" value="1"/>
</dbReference>
<dbReference type="CDD" id="cd21776">
    <property type="entry name" value="MobB_Sid2p-like"/>
    <property type="match status" value="1"/>
</dbReference>
<feature type="domain" description="Protein kinase" evidence="12">
    <location>
        <begin position="290"/>
        <end position="613"/>
    </location>
</feature>
<keyword evidence="2" id="KW-0723">Serine/threonine-protein kinase</keyword>
<feature type="binding site" evidence="10">
    <location>
        <position position="319"/>
    </location>
    <ligand>
        <name>ATP</name>
        <dbReference type="ChEBI" id="CHEBI:30616"/>
    </ligand>
</feature>
<dbReference type="STRING" id="269621.A0A238FCG0"/>
<keyword evidence="15" id="KW-1185">Reference proteome</keyword>
<organism evidence="14 15">
    <name type="scientific">Microbotryum intermedium</name>
    <dbReference type="NCBI Taxonomy" id="269621"/>
    <lineage>
        <taxon>Eukaryota</taxon>
        <taxon>Fungi</taxon>
        <taxon>Dikarya</taxon>
        <taxon>Basidiomycota</taxon>
        <taxon>Pucciniomycotina</taxon>
        <taxon>Microbotryomycetes</taxon>
        <taxon>Microbotryales</taxon>
        <taxon>Microbotryaceae</taxon>
        <taxon>Microbotryum</taxon>
    </lineage>
</organism>
<feature type="compositionally biased region" description="Polar residues" evidence="11">
    <location>
        <begin position="88"/>
        <end position="103"/>
    </location>
</feature>
<evidence type="ECO:0000256" key="1">
    <source>
        <dbReference type="ARBA" id="ARBA00012513"/>
    </source>
</evidence>
<evidence type="ECO:0000256" key="10">
    <source>
        <dbReference type="PROSITE-ProRule" id="PRU10141"/>
    </source>
</evidence>
<dbReference type="OrthoDB" id="18472at2759"/>
<dbReference type="SUPFAM" id="SSF56112">
    <property type="entry name" value="Protein kinase-like (PK-like)"/>
    <property type="match status" value="1"/>
</dbReference>
<feature type="region of interest" description="Disordered" evidence="11">
    <location>
        <begin position="26"/>
        <end position="53"/>
    </location>
</feature>
<dbReference type="Gene3D" id="1.10.510.10">
    <property type="entry name" value="Transferase(Phosphotransferase) domain 1"/>
    <property type="match status" value="1"/>
</dbReference>
<evidence type="ECO:0000313" key="15">
    <source>
        <dbReference type="Proteomes" id="UP000198372"/>
    </source>
</evidence>
<dbReference type="Gene3D" id="3.30.200.20">
    <property type="entry name" value="Phosphorylase Kinase, domain 1"/>
    <property type="match status" value="1"/>
</dbReference>
<evidence type="ECO:0000256" key="6">
    <source>
        <dbReference type="ARBA" id="ARBA00022777"/>
    </source>
</evidence>
<dbReference type="CDD" id="cd05600">
    <property type="entry name" value="STKc_Sid2p_like"/>
    <property type="match status" value="1"/>
</dbReference>
<proteinExistence type="predicted"/>